<reference evidence="2" key="1">
    <citation type="submission" date="2020-01" db="EMBL/GenBank/DDBJ databases">
        <authorList>
            <person name="Mishra B."/>
        </authorList>
    </citation>
    <scope>NUCLEOTIDE SEQUENCE [LARGE SCALE GENOMIC DNA]</scope>
</reference>
<organism evidence="2 3">
    <name type="scientific">Microthlaspi erraticum</name>
    <dbReference type="NCBI Taxonomy" id="1685480"/>
    <lineage>
        <taxon>Eukaryota</taxon>
        <taxon>Viridiplantae</taxon>
        <taxon>Streptophyta</taxon>
        <taxon>Embryophyta</taxon>
        <taxon>Tracheophyta</taxon>
        <taxon>Spermatophyta</taxon>
        <taxon>Magnoliopsida</taxon>
        <taxon>eudicotyledons</taxon>
        <taxon>Gunneridae</taxon>
        <taxon>Pentapetalae</taxon>
        <taxon>rosids</taxon>
        <taxon>malvids</taxon>
        <taxon>Brassicales</taxon>
        <taxon>Brassicaceae</taxon>
        <taxon>Coluteocarpeae</taxon>
        <taxon>Microthlaspi</taxon>
    </lineage>
</organism>
<feature type="compositionally biased region" description="Polar residues" evidence="1">
    <location>
        <begin position="51"/>
        <end position="67"/>
    </location>
</feature>
<name>A0A6D2K774_9BRAS</name>
<evidence type="ECO:0000256" key="1">
    <source>
        <dbReference type="SAM" id="MobiDB-lite"/>
    </source>
</evidence>
<protein>
    <submittedName>
        <fullName evidence="2">Uncharacterized protein</fullName>
    </submittedName>
</protein>
<proteinExistence type="predicted"/>
<evidence type="ECO:0000313" key="3">
    <source>
        <dbReference type="Proteomes" id="UP000467841"/>
    </source>
</evidence>
<accession>A0A6D2K774</accession>
<evidence type="ECO:0000313" key="2">
    <source>
        <dbReference type="EMBL" id="CAA7047989.1"/>
    </source>
</evidence>
<gene>
    <name evidence="2" type="ORF">MERR_LOCUS35224</name>
</gene>
<dbReference type="AlphaFoldDB" id="A0A6D2K774"/>
<sequence length="67" mass="7356">MTMTMPMNIMRLGYPALDLSCWDGLLKLDTDSKKAGGSSGDLLDIEAEKQSPAQPDITTNGNHLQRY</sequence>
<keyword evidence="3" id="KW-1185">Reference proteome</keyword>
<feature type="region of interest" description="Disordered" evidence="1">
    <location>
        <begin position="32"/>
        <end position="67"/>
    </location>
</feature>
<dbReference type="EMBL" id="CACVBM020001385">
    <property type="protein sequence ID" value="CAA7047989.1"/>
    <property type="molecule type" value="Genomic_DNA"/>
</dbReference>
<dbReference type="Proteomes" id="UP000467841">
    <property type="component" value="Unassembled WGS sequence"/>
</dbReference>
<comment type="caution">
    <text evidence="2">The sequence shown here is derived from an EMBL/GenBank/DDBJ whole genome shotgun (WGS) entry which is preliminary data.</text>
</comment>